<dbReference type="Gene3D" id="3.40.30.10">
    <property type="entry name" value="Glutaredoxin"/>
    <property type="match status" value="1"/>
</dbReference>
<dbReference type="InterPro" id="IPR052842">
    <property type="entry name" value="ER_Co-chaperone"/>
</dbReference>
<dbReference type="InParanoid" id="A2E4B8"/>
<dbReference type="SMR" id="A2E4B8"/>
<reference evidence="1" key="2">
    <citation type="journal article" date="2007" name="Science">
        <title>Draft genome sequence of the sexually transmitted pathogen Trichomonas vaginalis.</title>
        <authorList>
            <person name="Carlton J.M."/>
            <person name="Hirt R.P."/>
            <person name="Silva J.C."/>
            <person name="Delcher A.L."/>
            <person name="Schatz M."/>
            <person name="Zhao Q."/>
            <person name="Wortman J.R."/>
            <person name="Bidwell S.L."/>
            <person name="Alsmark U.C.M."/>
            <person name="Besteiro S."/>
            <person name="Sicheritz-Ponten T."/>
            <person name="Noel C.J."/>
            <person name="Dacks J.B."/>
            <person name="Foster P.G."/>
            <person name="Simillion C."/>
            <person name="Van de Peer Y."/>
            <person name="Miranda-Saavedra D."/>
            <person name="Barton G.J."/>
            <person name="Westrop G.D."/>
            <person name="Mueller S."/>
            <person name="Dessi D."/>
            <person name="Fiori P.L."/>
            <person name="Ren Q."/>
            <person name="Paulsen I."/>
            <person name="Zhang H."/>
            <person name="Bastida-Corcuera F.D."/>
            <person name="Simoes-Barbosa A."/>
            <person name="Brown M.T."/>
            <person name="Hayes R.D."/>
            <person name="Mukherjee M."/>
            <person name="Okumura C.Y."/>
            <person name="Schneider R."/>
            <person name="Smith A.J."/>
            <person name="Vanacova S."/>
            <person name="Villalvazo M."/>
            <person name="Haas B.J."/>
            <person name="Pertea M."/>
            <person name="Feldblyum T.V."/>
            <person name="Utterback T.R."/>
            <person name="Shu C.L."/>
            <person name="Osoegawa K."/>
            <person name="de Jong P.J."/>
            <person name="Hrdy I."/>
            <person name="Horvathova L."/>
            <person name="Zubacova Z."/>
            <person name="Dolezal P."/>
            <person name="Malik S.B."/>
            <person name="Logsdon J.M. Jr."/>
            <person name="Henze K."/>
            <person name="Gupta A."/>
            <person name="Wang C.C."/>
            <person name="Dunne R.L."/>
            <person name="Upcroft J.A."/>
            <person name="Upcroft P."/>
            <person name="White O."/>
            <person name="Salzberg S.L."/>
            <person name="Tang P."/>
            <person name="Chiu C.-H."/>
            <person name="Lee Y.-S."/>
            <person name="Embley T.M."/>
            <person name="Coombs G.H."/>
            <person name="Mottram J.C."/>
            <person name="Tachezy J."/>
            <person name="Fraser-Liggett C.M."/>
            <person name="Johnson P.J."/>
        </authorList>
    </citation>
    <scope>NUCLEOTIDE SEQUENCE [LARGE SCALE GENOMIC DNA]</scope>
    <source>
        <strain evidence="1">G3</strain>
    </source>
</reference>
<organism evidence="1 2">
    <name type="scientific">Trichomonas vaginalis (strain ATCC PRA-98 / G3)</name>
    <dbReference type="NCBI Taxonomy" id="412133"/>
    <lineage>
        <taxon>Eukaryota</taxon>
        <taxon>Metamonada</taxon>
        <taxon>Parabasalia</taxon>
        <taxon>Trichomonadida</taxon>
        <taxon>Trichomonadidae</taxon>
        <taxon>Trichomonas</taxon>
    </lineage>
</organism>
<proteinExistence type="predicted"/>
<dbReference type="InterPro" id="IPR036249">
    <property type="entry name" value="Thioredoxin-like_sf"/>
</dbReference>
<dbReference type="AlphaFoldDB" id="A2E4B8"/>
<gene>
    <name evidence="1" type="ORF">TVAG_128670</name>
</gene>
<dbReference type="STRING" id="5722.A2E4B8"/>
<evidence type="ECO:0008006" key="3">
    <source>
        <dbReference type="Google" id="ProtNLM"/>
    </source>
</evidence>
<evidence type="ECO:0000313" key="2">
    <source>
        <dbReference type="Proteomes" id="UP000001542"/>
    </source>
</evidence>
<dbReference type="SUPFAM" id="SSF52833">
    <property type="entry name" value="Thioredoxin-like"/>
    <property type="match status" value="1"/>
</dbReference>
<dbReference type="PANTHER" id="PTHR45184">
    <property type="entry name" value="DNAJ PROTEIN ERDJ3A"/>
    <property type="match status" value="1"/>
</dbReference>
<dbReference type="PANTHER" id="PTHR45184:SF1">
    <property type="entry name" value="DNAJ PROTEIN ERDJ3A"/>
    <property type="match status" value="1"/>
</dbReference>
<dbReference type="KEGG" id="tva:4770420"/>
<dbReference type="VEuPathDB" id="TrichDB:TVAGG3_0018280"/>
<dbReference type="RefSeq" id="XP_001324676.1">
    <property type="nucleotide sequence ID" value="XM_001324641.1"/>
</dbReference>
<dbReference type="VEuPathDB" id="TrichDB:TVAG_128670"/>
<protein>
    <recommendedName>
        <fullName evidence="3">Thioredoxin domain-containing protein</fullName>
    </recommendedName>
</protein>
<evidence type="ECO:0000313" key="1">
    <source>
        <dbReference type="EMBL" id="EAY12453.1"/>
    </source>
</evidence>
<dbReference type="EMBL" id="DS113301">
    <property type="protein sequence ID" value="EAY12453.1"/>
    <property type="molecule type" value="Genomic_DNA"/>
</dbReference>
<dbReference type="Pfam" id="PF13848">
    <property type="entry name" value="Thioredoxin_6"/>
    <property type="match status" value="1"/>
</dbReference>
<sequence>MFSFLQLASAIQQSNKIEQLNYRMFKKMVLNRTSDQTWVVFFYDESNKQSNIDYQEFIKVAHSSLDAIHFGSVDVKKNVQLCEDLGVYPESIPKIMIYHHNGQTEYIGSKKSEKMSMKLLNYIPILTKSVSMNWKTPRGTNKYAILFGENETVPSFWNALAGMFIKSSIKIGYTCNETIFDHFDVMTVPSIVFVNSTDIYQYHGKANLKSLKQAISDFNARQYSPVKVETPENEFYFSDEFEKYCLGQRAYCVVHATEFLDQRLEKIRAKTESSRFNWFYGFDDWPYEFIKPKSLWLFNPRSKSALKLSSLDELEQILTKILNKELPEFKPISEFEKSNSEL</sequence>
<keyword evidence="2" id="KW-1185">Reference proteome</keyword>
<name>A2E4B8_TRIV3</name>
<dbReference type="Proteomes" id="UP000001542">
    <property type="component" value="Unassembled WGS sequence"/>
</dbReference>
<reference evidence="1" key="1">
    <citation type="submission" date="2006-10" db="EMBL/GenBank/DDBJ databases">
        <authorList>
            <person name="Amadeo P."/>
            <person name="Zhao Q."/>
            <person name="Wortman J."/>
            <person name="Fraser-Liggett C."/>
            <person name="Carlton J."/>
        </authorList>
    </citation>
    <scope>NUCLEOTIDE SEQUENCE</scope>
    <source>
        <strain evidence="1">G3</strain>
    </source>
</reference>
<accession>A2E4B8</accession>